<dbReference type="PANTHER" id="PTHR28055:SF1">
    <property type="entry name" value="ALTERED INHERITANCE OF MITOCHONDRIA PROTEIN 41, MITOCHONDRIAL"/>
    <property type="match status" value="1"/>
</dbReference>
<dbReference type="Proteomes" id="UP001597049">
    <property type="component" value="Unassembled WGS sequence"/>
</dbReference>
<dbReference type="EMBL" id="JBHTIV010000023">
    <property type="protein sequence ID" value="MFD0933523.1"/>
    <property type="molecule type" value="Genomic_DNA"/>
</dbReference>
<dbReference type="PANTHER" id="PTHR28055">
    <property type="entry name" value="ALTERED INHERITANCE OF MITOCHONDRIA PROTEIN 41, MITOCHONDRIAL"/>
    <property type="match status" value="1"/>
</dbReference>
<evidence type="ECO:0000313" key="1">
    <source>
        <dbReference type="EMBL" id="MFD0933523.1"/>
    </source>
</evidence>
<protein>
    <submittedName>
        <fullName evidence="1">GatB/YqeY domain-containing protein</fullName>
    </submittedName>
</protein>
<dbReference type="SUPFAM" id="SSF89095">
    <property type="entry name" value="GatB/YqeY motif"/>
    <property type="match status" value="1"/>
</dbReference>
<accession>A0ABW3GST8</accession>
<dbReference type="InterPro" id="IPR023168">
    <property type="entry name" value="GatB_Yqey_C_2"/>
</dbReference>
<dbReference type="Pfam" id="PF09424">
    <property type="entry name" value="YqeY"/>
    <property type="match status" value="1"/>
</dbReference>
<comment type="caution">
    <text evidence="1">The sequence shown here is derived from an EMBL/GenBank/DDBJ whole genome shotgun (WGS) entry which is preliminary data.</text>
</comment>
<reference evidence="2" key="1">
    <citation type="journal article" date="2019" name="Int. J. Syst. Evol. Microbiol.">
        <title>The Global Catalogue of Microorganisms (GCM) 10K type strain sequencing project: providing services to taxonomists for standard genome sequencing and annotation.</title>
        <authorList>
            <consortium name="The Broad Institute Genomics Platform"/>
            <consortium name="The Broad Institute Genome Sequencing Center for Infectious Disease"/>
            <person name="Wu L."/>
            <person name="Ma J."/>
        </authorList>
    </citation>
    <scope>NUCLEOTIDE SEQUENCE [LARGE SCALE GENOMIC DNA]</scope>
    <source>
        <strain evidence="2">CCUG 56752</strain>
    </source>
</reference>
<dbReference type="RefSeq" id="WP_379658816.1">
    <property type="nucleotide sequence ID" value="NZ_JBHTIV010000023.1"/>
</dbReference>
<dbReference type="InterPro" id="IPR019004">
    <property type="entry name" value="YqeY/Aim41"/>
</dbReference>
<proteinExistence type="predicted"/>
<dbReference type="Gene3D" id="1.10.1510.10">
    <property type="entry name" value="Uncharacterised protein YqeY/AIM41 PF09424, N-terminal domain"/>
    <property type="match status" value="1"/>
</dbReference>
<organism evidence="1 2">
    <name type="scientific">Psychroflexus salinarum</name>
    <dbReference type="NCBI Taxonomy" id="546024"/>
    <lineage>
        <taxon>Bacteria</taxon>
        <taxon>Pseudomonadati</taxon>
        <taxon>Bacteroidota</taxon>
        <taxon>Flavobacteriia</taxon>
        <taxon>Flavobacteriales</taxon>
        <taxon>Flavobacteriaceae</taxon>
        <taxon>Psychroflexus</taxon>
    </lineage>
</organism>
<sequence>MALEQEVMQKMKEAMKAKDSVALASLRSIKSEILKAKTASSSKEEIPEAEELKLVQKLVKQRKDSADLYLEQDRKDLAEAELAEAKIIEQFLPAQLSEEEIDKEVKSVIEETGADSMKDMGKVMGMVSQRLAGRADGKTISKIVKGNLS</sequence>
<dbReference type="Gene3D" id="1.10.10.410">
    <property type="match status" value="1"/>
</dbReference>
<gene>
    <name evidence="1" type="ORF">ACFQ0R_13030</name>
</gene>
<evidence type="ECO:0000313" key="2">
    <source>
        <dbReference type="Proteomes" id="UP001597049"/>
    </source>
</evidence>
<keyword evidence="2" id="KW-1185">Reference proteome</keyword>
<dbReference type="InterPro" id="IPR042184">
    <property type="entry name" value="YqeY/Aim41_N"/>
</dbReference>
<dbReference type="InterPro" id="IPR003789">
    <property type="entry name" value="Asn/Gln_tRNA_amidoTrase-B-like"/>
</dbReference>
<name>A0ABW3GST8_9FLAO</name>